<keyword evidence="2" id="KW-1185">Reference proteome</keyword>
<proteinExistence type="predicted"/>
<sequence>MNSIMQAAAAGFMQAQDEGDMLVRLRDRLVALGVNAELRDNNSALMVHKPEPGLPVWVFVGYGGAYYSWQNAERRHPTNDPAGAANVLAEYIAR</sequence>
<protein>
    <submittedName>
        <fullName evidence="1">Uncharacterized protein</fullName>
    </submittedName>
</protein>
<evidence type="ECO:0000313" key="2">
    <source>
        <dbReference type="Proteomes" id="UP000199361"/>
    </source>
</evidence>
<reference evidence="1 2" key="1">
    <citation type="submission" date="2016-10" db="EMBL/GenBank/DDBJ databases">
        <authorList>
            <person name="de Groot N.N."/>
        </authorList>
    </citation>
    <scope>NUCLEOTIDE SEQUENCE [LARGE SCALE GENOMIC DNA]</scope>
    <source>
        <strain evidence="1 2">CGMCC 4.5598</strain>
    </source>
</reference>
<gene>
    <name evidence="1" type="ORF">SAMN05421811_103459</name>
</gene>
<accession>A0A1I0FIG2</accession>
<dbReference type="OrthoDB" id="3536792at2"/>
<dbReference type="AlphaFoldDB" id="A0A1I0FIG2"/>
<name>A0A1I0FIG2_9ACTN</name>
<evidence type="ECO:0000313" key="1">
    <source>
        <dbReference type="EMBL" id="SET57321.1"/>
    </source>
</evidence>
<dbReference type="Proteomes" id="UP000199361">
    <property type="component" value="Unassembled WGS sequence"/>
</dbReference>
<dbReference type="EMBL" id="FOHX01000003">
    <property type="protein sequence ID" value="SET57321.1"/>
    <property type="molecule type" value="Genomic_DNA"/>
</dbReference>
<dbReference type="RefSeq" id="WP_143082197.1">
    <property type="nucleotide sequence ID" value="NZ_FOHX01000003.1"/>
</dbReference>
<organism evidence="1 2">
    <name type="scientific">Nonomuraea wenchangensis</name>
    <dbReference type="NCBI Taxonomy" id="568860"/>
    <lineage>
        <taxon>Bacteria</taxon>
        <taxon>Bacillati</taxon>
        <taxon>Actinomycetota</taxon>
        <taxon>Actinomycetes</taxon>
        <taxon>Streptosporangiales</taxon>
        <taxon>Streptosporangiaceae</taxon>
        <taxon>Nonomuraea</taxon>
    </lineage>
</organism>